<accession>A0AAD6RTP4</accession>
<dbReference type="Pfam" id="PF00407">
    <property type="entry name" value="Bet_v_1"/>
    <property type="match status" value="1"/>
</dbReference>
<comment type="similarity">
    <text evidence="1">Belongs to the BetVI family.</text>
</comment>
<evidence type="ECO:0000256" key="3">
    <source>
        <dbReference type="ARBA" id="ARBA00023265"/>
    </source>
</evidence>
<dbReference type="Proteomes" id="UP001164929">
    <property type="component" value="Chromosome 1"/>
</dbReference>
<organism evidence="5 6">
    <name type="scientific">Populus alba x Populus x berolinensis</name>
    <dbReference type="NCBI Taxonomy" id="444605"/>
    <lineage>
        <taxon>Eukaryota</taxon>
        <taxon>Viridiplantae</taxon>
        <taxon>Streptophyta</taxon>
        <taxon>Embryophyta</taxon>
        <taxon>Tracheophyta</taxon>
        <taxon>Spermatophyta</taxon>
        <taxon>Magnoliopsida</taxon>
        <taxon>eudicotyledons</taxon>
        <taxon>Gunneridae</taxon>
        <taxon>Pentapetalae</taxon>
        <taxon>rosids</taxon>
        <taxon>fabids</taxon>
        <taxon>Malpighiales</taxon>
        <taxon>Salicaceae</taxon>
        <taxon>Saliceae</taxon>
        <taxon>Populus</taxon>
    </lineage>
</organism>
<comment type="caution">
    <text evidence="5">The sequence shown here is derived from an EMBL/GenBank/DDBJ whole genome shotgun (WGS) entry which is preliminary data.</text>
</comment>
<dbReference type="PANTHER" id="PTHR31213">
    <property type="entry name" value="OS08G0374000 PROTEIN-RELATED"/>
    <property type="match status" value="1"/>
</dbReference>
<dbReference type="GO" id="GO:0004864">
    <property type="term" value="F:protein phosphatase inhibitor activity"/>
    <property type="evidence" value="ECO:0007669"/>
    <property type="project" value="TreeGrafter"/>
</dbReference>
<evidence type="ECO:0000256" key="2">
    <source>
        <dbReference type="ARBA" id="ARBA00022821"/>
    </source>
</evidence>
<sequence length="217" mass="24927">LWTRHKHPQRHLNFCSLYRRKDAIHDICILSYKDCLIVHIALLISLAPNIYTPPFPRLWRLRVMIKEVKTQVNVGVEVDVLWKAFGKDLKDILPKMMPNLVKDADMLEGDGGLDTVYLFNFGPGLKTMTYQKERVTEFDEFAHRIGLEVIEGGHLNHGFSHYKTTFQLTSTGEQETLIDVTISYESQVEEDTIPSNSASSTLIFIKHMENYLMNGAT</sequence>
<dbReference type="GO" id="GO:0005737">
    <property type="term" value="C:cytoplasm"/>
    <property type="evidence" value="ECO:0007669"/>
    <property type="project" value="TreeGrafter"/>
</dbReference>
<reference evidence="5 6" key="1">
    <citation type="journal article" date="2023" name="Mol. Ecol. Resour.">
        <title>Chromosome-level genome assembly of a triploid poplar Populus alba 'Berolinensis'.</title>
        <authorList>
            <person name="Chen S."/>
            <person name="Yu Y."/>
            <person name="Wang X."/>
            <person name="Wang S."/>
            <person name="Zhang T."/>
            <person name="Zhou Y."/>
            <person name="He R."/>
            <person name="Meng N."/>
            <person name="Wang Y."/>
            <person name="Liu W."/>
            <person name="Liu Z."/>
            <person name="Liu J."/>
            <person name="Guo Q."/>
            <person name="Huang H."/>
            <person name="Sederoff R.R."/>
            <person name="Wang G."/>
            <person name="Qu G."/>
            <person name="Chen S."/>
        </authorList>
    </citation>
    <scope>NUCLEOTIDE SEQUENCE [LARGE SCALE GENOMIC DNA]</scope>
    <source>
        <strain evidence="5">SC-2020</strain>
    </source>
</reference>
<dbReference type="SUPFAM" id="SSF55961">
    <property type="entry name" value="Bet v1-like"/>
    <property type="match status" value="1"/>
</dbReference>
<dbReference type="GO" id="GO:0010427">
    <property type="term" value="F:abscisic acid binding"/>
    <property type="evidence" value="ECO:0007669"/>
    <property type="project" value="TreeGrafter"/>
</dbReference>
<dbReference type="AlphaFoldDB" id="A0AAD6RTP4"/>
<name>A0AAD6RTP4_9ROSI</name>
<feature type="non-terminal residue" evidence="5">
    <location>
        <position position="1"/>
    </location>
</feature>
<keyword evidence="3" id="KW-0568">Pathogenesis-related protein</keyword>
<protein>
    <recommendedName>
        <fullName evidence="4">Bet v I/Major latex protein domain-containing protein</fullName>
    </recommendedName>
</protein>
<dbReference type="CDD" id="cd07816">
    <property type="entry name" value="Bet_v1-like"/>
    <property type="match status" value="1"/>
</dbReference>
<evidence type="ECO:0000256" key="1">
    <source>
        <dbReference type="ARBA" id="ARBA00009744"/>
    </source>
</evidence>
<evidence type="ECO:0000313" key="6">
    <source>
        <dbReference type="Proteomes" id="UP001164929"/>
    </source>
</evidence>
<dbReference type="PANTHER" id="PTHR31213:SF64">
    <property type="entry name" value="PHYTOHORMONE-BINDING PROTEIN"/>
    <property type="match status" value="1"/>
</dbReference>
<dbReference type="GO" id="GO:0009738">
    <property type="term" value="P:abscisic acid-activated signaling pathway"/>
    <property type="evidence" value="ECO:0007669"/>
    <property type="project" value="TreeGrafter"/>
</dbReference>
<dbReference type="InterPro" id="IPR023393">
    <property type="entry name" value="START-like_dom_sf"/>
</dbReference>
<dbReference type="FunFam" id="3.30.530.20:FF:000007">
    <property type="entry name" value="Major pollen allergen Bet v 1-A"/>
    <property type="match status" value="1"/>
</dbReference>
<evidence type="ECO:0000313" key="5">
    <source>
        <dbReference type="EMBL" id="KAJ7014777.1"/>
    </source>
</evidence>
<keyword evidence="6" id="KW-1185">Reference proteome</keyword>
<evidence type="ECO:0000259" key="4">
    <source>
        <dbReference type="Pfam" id="PF00407"/>
    </source>
</evidence>
<dbReference type="GO" id="GO:0038023">
    <property type="term" value="F:signaling receptor activity"/>
    <property type="evidence" value="ECO:0007669"/>
    <property type="project" value="TreeGrafter"/>
</dbReference>
<dbReference type="Gene3D" id="3.30.530.20">
    <property type="match status" value="1"/>
</dbReference>
<proteinExistence type="inferred from homology"/>
<keyword evidence="2" id="KW-0611">Plant defense</keyword>
<gene>
    <name evidence="5" type="ORF">NC653_004166</name>
</gene>
<dbReference type="EMBL" id="JAQIZT010000001">
    <property type="protein sequence ID" value="KAJ7014777.1"/>
    <property type="molecule type" value="Genomic_DNA"/>
</dbReference>
<dbReference type="GO" id="GO:0006952">
    <property type="term" value="P:defense response"/>
    <property type="evidence" value="ECO:0007669"/>
    <property type="project" value="UniProtKB-KW"/>
</dbReference>
<dbReference type="InterPro" id="IPR000916">
    <property type="entry name" value="Bet_v_I/MLP"/>
</dbReference>
<dbReference type="GO" id="GO:0005634">
    <property type="term" value="C:nucleus"/>
    <property type="evidence" value="ECO:0007669"/>
    <property type="project" value="TreeGrafter"/>
</dbReference>
<dbReference type="InterPro" id="IPR050279">
    <property type="entry name" value="Plant_def-hormone_signal"/>
</dbReference>
<feature type="domain" description="Bet v I/Major latex protein" evidence="4">
    <location>
        <begin position="66"/>
        <end position="214"/>
    </location>
</feature>